<comment type="caution">
    <text evidence="1">The sequence shown here is derived from an EMBL/GenBank/DDBJ whole genome shotgun (WGS) entry which is preliminary data.</text>
</comment>
<accession>T1DAS4</accession>
<name>T1DAS4_9ZZZZ</name>
<evidence type="ECO:0000313" key="1">
    <source>
        <dbReference type="EMBL" id="EQD78539.1"/>
    </source>
</evidence>
<reference evidence="1" key="1">
    <citation type="submission" date="2013-08" db="EMBL/GenBank/DDBJ databases">
        <authorList>
            <person name="Mendez C."/>
            <person name="Richter M."/>
            <person name="Ferrer M."/>
            <person name="Sanchez J."/>
        </authorList>
    </citation>
    <scope>NUCLEOTIDE SEQUENCE</scope>
</reference>
<organism evidence="1">
    <name type="scientific">mine drainage metagenome</name>
    <dbReference type="NCBI Taxonomy" id="410659"/>
    <lineage>
        <taxon>unclassified sequences</taxon>
        <taxon>metagenomes</taxon>
        <taxon>ecological metagenomes</taxon>
    </lineage>
</organism>
<dbReference type="AlphaFoldDB" id="T1DAS4"/>
<protein>
    <submittedName>
        <fullName evidence="1">Uncharacterized protein</fullName>
    </submittedName>
</protein>
<feature type="non-terminal residue" evidence="1">
    <location>
        <position position="96"/>
    </location>
</feature>
<reference evidence="1" key="2">
    <citation type="journal article" date="2014" name="ISME J.">
        <title>Microbial stratification in low pH oxic and suboxic macroscopic growths along an acid mine drainage.</title>
        <authorList>
            <person name="Mendez-Garcia C."/>
            <person name="Mesa V."/>
            <person name="Sprenger R.R."/>
            <person name="Richter M."/>
            <person name="Diez M.S."/>
            <person name="Solano J."/>
            <person name="Bargiela R."/>
            <person name="Golyshina O.V."/>
            <person name="Manteca A."/>
            <person name="Ramos J.L."/>
            <person name="Gallego J.R."/>
            <person name="Llorente I."/>
            <person name="Martins Dos Santos V.A."/>
            <person name="Jensen O.N."/>
            <person name="Pelaez A.I."/>
            <person name="Sanchez J."/>
            <person name="Ferrer M."/>
        </authorList>
    </citation>
    <scope>NUCLEOTIDE SEQUENCE</scope>
</reference>
<gene>
    <name evidence="1" type="ORF">B1B_00669</name>
</gene>
<sequence>MEEKKSSSDHPDVGTAPTDFPTLHLFVVASYFAYETPGPSTLIENSYNGITPAVGVRIPFRNGFWEGDLGIALAEAYQTLTPIVSLIGIYAQTEYY</sequence>
<dbReference type="EMBL" id="AUZY01000498">
    <property type="protein sequence ID" value="EQD78539.1"/>
    <property type="molecule type" value="Genomic_DNA"/>
</dbReference>
<proteinExistence type="predicted"/>